<reference evidence="3" key="1">
    <citation type="submission" date="2021-01" db="EMBL/GenBank/DDBJ databases">
        <authorList>
            <person name="Corre E."/>
            <person name="Pelletier E."/>
            <person name="Niang G."/>
            <person name="Scheremetjew M."/>
            <person name="Finn R."/>
            <person name="Kale V."/>
            <person name="Holt S."/>
            <person name="Cochrane G."/>
            <person name="Meng A."/>
            <person name="Brown T."/>
            <person name="Cohen L."/>
        </authorList>
    </citation>
    <scope>NUCLEOTIDE SEQUENCE</scope>
    <source>
        <strain evidence="3">CCMP1510</strain>
    </source>
</reference>
<feature type="transmembrane region" description="Helical" evidence="2">
    <location>
        <begin position="151"/>
        <end position="170"/>
    </location>
</feature>
<feature type="transmembrane region" description="Helical" evidence="2">
    <location>
        <begin position="368"/>
        <end position="388"/>
    </location>
</feature>
<gene>
    <name evidence="3" type="ORF">ALAG00032_LOCUS11664</name>
</gene>
<feature type="region of interest" description="Disordered" evidence="1">
    <location>
        <begin position="299"/>
        <end position="323"/>
    </location>
</feature>
<feature type="transmembrane region" description="Helical" evidence="2">
    <location>
        <begin position="238"/>
        <end position="258"/>
    </location>
</feature>
<accession>A0A7S3K076</accession>
<dbReference type="AlphaFoldDB" id="A0A7S3K076"/>
<protein>
    <submittedName>
        <fullName evidence="3">Uncharacterized protein</fullName>
    </submittedName>
</protein>
<keyword evidence="2" id="KW-0812">Transmembrane</keyword>
<keyword evidence="2" id="KW-1133">Transmembrane helix</keyword>
<keyword evidence="2" id="KW-0472">Membrane</keyword>
<evidence type="ECO:0000256" key="2">
    <source>
        <dbReference type="SAM" id="Phobius"/>
    </source>
</evidence>
<name>A0A7S3K076_9STRA</name>
<feature type="region of interest" description="Disordered" evidence="1">
    <location>
        <begin position="424"/>
        <end position="459"/>
    </location>
</feature>
<feature type="compositionally biased region" description="Polar residues" evidence="1">
    <location>
        <begin position="446"/>
        <end position="459"/>
    </location>
</feature>
<proteinExistence type="predicted"/>
<organism evidence="3">
    <name type="scientific">Aureoumbra lagunensis</name>
    <dbReference type="NCBI Taxonomy" id="44058"/>
    <lineage>
        <taxon>Eukaryota</taxon>
        <taxon>Sar</taxon>
        <taxon>Stramenopiles</taxon>
        <taxon>Ochrophyta</taxon>
        <taxon>Pelagophyceae</taxon>
        <taxon>Pelagomonadales</taxon>
        <taxon>Aureoumbra</taxon>
    </lineage>
</organism>
<sequence>MEPEVEMSLHETRAEFAQRSDARAATLAAAHLSVWGQCLRLKPWTQLALVALIALVALLASWHWQLLLVCALLFAPTLGQLIRWWRLHPEYCPLDHVLSSFLYGLFALGVCAMGTALLASTLFVILISPIFIPFWLGGTALIRIGQSLEVAMRWAVFCLVEELWLLSTLRRAKQRRQHRVGGTGSARGHRAYVLYSSASAVGYSTAQCLALACLVTAIMEGHTAFETKQEQSNQKHEITIHETYWLLGLALLFAWFWLPLRLAASHLNVLELARKPDLPTDPNTCLPLPHTSISTQNNAINENVSPNDQENTLQEDSSPQLPSQGSCCIRLQHLISIIRWSWALRTTHLTQFCAWFYLLALPITVEGIVAWLVTTFICWCVIIAVAAWRVKTVETELEPSVEMALSSANLHALYGFSLLDDAPSPSGADEYEEEDDVANPRAFSSHRLSNNKTGETPLV</sequence>
<evidence type="ECO:0000313" key="3">
    <source>
        <dbReference type="EMBL" id="CAE0370884.1"/>
    </source>
</evidence>
<feature type="transmembrane region" description="Helical" evidence="2">
    <location>
        <begin position="97"/>
        <end position="118"/>
    </location>
</feature>
<feature type="transmembrane region" description="Helical" evidence="2">
    <location>
        <begin position="43"/>
        <end position="59"/>
    </location>
</feature>
<feature type="transmembrane region" description="Helical" evidence="2">
    <location>
        <begin position="123"/>
        <end position="145"/>
    </location>
</feature>
<dbReference type="EMBL" id="HBIJ01017582">
    <property type="protein sequence ID" value="CAE0370884.1"/>
    <property type="molecule type" value="Transcribed_RNA"/>
</dbReference>
<evidence type="ECO:0000256" key="1">
    <source>
        <dbReference type="SAM" id="MobiDB-lite"/>
    </source>
</evidence>